<proteinExistence type="predicted"/>
<evidence type="ECO:0000313" key="3">
    <source>
        <dbReference type="Proteomes" id="UP000605676"/>
    </source>
</evidence>
<evidence type="ECO:0000256" key="1">
    <source>
        <dbReference type="SAM" id="MobiDB-lite"/>
    </source>
</evidence>
<organism evidence="2 3">
    <name type="scientific">Carboxylicivirga marina</name>
    <dbReference type="NCBI Taxonomy" id="2800988"/>
    <lineage>
        <taxon>Bacteria</taxon>
        <taxon>Pseudomonadati</taxon>
        <taxon>Bacteroidota</taxon>
        <taxon>Bacteroidia</taxon>
        <taxon>Marinilabiliales</taxon>
        <taxon>Marinilabiliaceae</taxon>
        <taxon>Carboxylicivirga</taxon>
    </lineage>
</organism>
<sequence>MNRLIIIGNGFDLAHGMKTSFKDFIADYLNNAIDIFYNKQHYKDKILEISCRYHRSYIPEHHISNGDIFETFESIRKDPDIRVSTQQILYNSIEKIKSFNWVDLEMEFFTLLADNKMKNSSSFYDDGIIDINEDFSFLRQKLLDYLSKEHVNNSGKHFSENLETYFASNLKTRGGGHYDPRVSKNTKYAPNILFLNFNYTNTLDGYLRRCQTITHTDINYIHGCLWNFDEQPIFGFGDEFDKKFLEFEDANNNDLFKHIKSFQYLETDNYNKLISFLDSEDFEVHIYGHSCGLTDRTLLHRIFENDRCKEIQIFYHKQNDTSDDFTEKTYEISRHFKDKGKFRERVVPKSLSFPMPQPIQEAKQKEEATNPN</sequence>
<protein>
    <recommendedName>
        <fullName evidence="4">Bacteriophage abortive infection AbiH</fullName>
    </recommendedName>
</protein>
<feature type="region of interest" description="Disordered" evidence="1">
    <location>
        <begin position="351"/>
        <end position="372"/>
    </location>
</feature>
<evidence type="ECO:0000313" key="2">
    <source>
        <dbReference type="EMBL" id="MBK3516720.1"/>
    </source>
</evidence>
<comment type="caution">
    <text evidence="2">The sequence shown here is derived from an EMBL/GenBank/DDBJ whole genome shotgun (WGS) entry which is preliminary data.</text>
</comment>
<name>A0ABS1HGW6_9BACT</name>
<reference evidence="2 3" key="1">
    <citation type="submission" date="2021-01" db="EMBL/GenBank/DDBJ databases">
        <title>Carboxyliciviraga sp.nov., isolated from coastal sediments.</title>
        <authorList>
            <person name="Lu D."/>
            <person name="Zhang T."/>
        </authorList>
    </citation>
    <scope>NUCLEOTIDE SEQUENCE [LARGE SCALE GENOMIC DNA]</scope>
    <source>
        <strain evidence="2 3">N1Y132</strain>
    </source>
</reference>
<evidence type="ECO:0008006" key="4">
    <source>
        <dbReference type="Google" id="ProtNLM"/>
    </source>
</evidence>
<accession>A0ABS1HGW6</accession>
<feature type="compositionally biased region" description="Basic and acidic residues" evidence="1">
    <location>
        <begin position="362"/>
        <end position="372"/>
    </location>
</feature>
<dbReference type="InterPro" id="IPR025935">
    <property type="entry name" value="AbiH"/>
</dbReference>
<dbReference type="RefSeq" id="WP_200463951.1">
    <property type="nucleotide sequence ID" value="NZ_JAENRR010000008.1"/>
</dbReference>
<dbReference type="Proteomes" id="UP000605676">
    <property type="component" value="Unassembled WGS sequence"/>
</dbReference>
<dbReference type="EMBL" id="JAENRR010000008">
    <property type="protein sequence ID" value="MBK3516720.1"/>
    <property type="molecule type" value="Genomic_DNA"/>
</dbReference>
<keyword evidence="3" id="KW-1185">Reference proteome</keyword>
<dbReference type="Pfam" id="PF14253">
    <property type="entry name" value="AbiH"/>
    <property type="match status" value="1"/>
</dbReference>
<gene>
    <name evidence="2" type="ORF">JIV24_05145</name>
</gene>